<evidence type="ECO:0000256" key="6">
    <source>
        <dbReference type="ARBA" id="ARBA00022989"/>
    </source>
</evidence>
<dbReference type="PRINTS" id="PR02049">
    <property type="entry name" value="PROTEINF36A"/>
</dbReference>
<dbReference type="GO" id="GO:0005743">
    <property type="term" value="C:mitochondrial inner membrane"/>
    <property type="evidence" value="ECO:0007669"/>
    <property type="project" value="UniProtKB-SubCell"/>
</dbReference>
<evidence type="ECO:0000256" key="4">
    <source>
        <dbReference type="ARBA" id="ARBA00022692"/>
    </source>
</evidence>
<evidence type="ECO:0000256" key="9">
    <source>
        <dbReference type="SAM" id="MobiDB-lite"/>
    </source>
</evidence>
<keyword evidence="4" id="KW-0812">Transmembrane</keyword>
<dbReference type="PANTHER" id="PTHR31586:SF1">
    <property type="entry name" value="CYTOCHROME C OXIDASE ASSEMBLY PROTEIN COX20, MITOCHONDRIAL"/>
    <property type="match status" value="1"/>
</dbReference>
<gene>
    <name evidence="10" type="ORF">BDN70DRAFT_873931</name>
</gene>
<comment type="similarity">
    <text evidence="2">Belongs to the COX20 family.</text>
</comment>
<feature type="compositionally biased region" description="Basic and acidic residues" evidence="9">
    <location>
        <begin position="105"/>
        <end position="115"/>
    </location>
</feature>
<feature type="compositionally biased region" description="Polar residues" evidence="9">
    <location>
        <begin position="116"/>
        <end position="127"/>
    </location>
</feature>
<evidence type="ECO:0000313" key="11">
    <source>
        <dbReference type="Proteomes" id="UP000807469"/>
    </source>
</evidence>
<evidence type="ECO:0000256" key="1">
    <source>
        <dbReference type="ARBA" id="ARBA00004273"/>
    </source>
</evidence>
<comment type="caution">
    <text evidence="10">The sequence shown here is derived from an EMBL/GenBank/DDBJ whole genome shotgun (WGS) entry which is preliminary data.</text>
</comment>
<dbReference type="Proteomes" id="UP000807469">
    <property type="component" value="Unassembled WGS sequence"/>
</dbReference>
<dbReference type="Pfam" id="PF12597">
    <property type="entry name" value="Cox20"/>
    <property type="match status" value="1"/>
</dbReference>
<keyword evidence="8" id="KW-0472">Membrane</keyword>
<feature type="region of interest" description="Disordered" evidence="9">
    <location>
        <begin position="1"/>
        <end position="20"/>
    </location>
</feature>
<reference evidence="10" key="1">
    <citation type="submission" date="2020-11" db="EMBL/GenBank/DDBJ databases">
        <authorList>
            <consortium name="DOE Joint Genome Institute"/>
            <person name="Ahrendt S."/>
            <person name="Riley R."/>
            <person name="Andreopoulos W."/>
            <person name="Labutti K."/>
            <person name="Pangilinan J."/>
            <person name="Ruiz-Duenas F.J."/>
            <person name="Barrasa J.M."/>
            <person name="Sanchez-Garcia M."/>
            <person name="Camarero S."/>
            <person name="Miyauchi S."/>
            <person name="Serrano A."/>
            <person name="Linde D."/>
            <person name="Babiker R."/>
            <person name="Drula E."/>
            <person name="Ayuso-Fernandez I."/>
            <person name="Pacheco R."/>
            <person name="Padilla G."/>
            <person name="Ferreira P."/>
            <person name="Barriuso J."/>
            <person name="Kellner H."/>
            <person name="Castanera R."/>
            <person name="Alfaro M."/>
            <person name="Ramirez L."/>
            <person name="Pisabarro A.G."/>
            <person name="Kuo A."/>
            <person name="Tritt A."/>
            <person name="Lipzen A."/>
            <person name="He G."/>
            <person name="Yan M."/>
            <person name="Ng V."/>
            <person name="Cullen D."/>
            <person name="Martin F."/>
            <person name="Rosso M.-N."/>
            <person name="Henrissat B."/>
            <person name="Hibbett D."/>
            <person name="Martinez A.T."/>
            <person name="Grigoriev I.V."/>
        </authorList>
    </citation>
    <scope>NUCLEOTIDE SEQUENCE</scope>
    <source>
        <strain evidence="10">CIRM-BRFM 674</strain>
    </source>
</reference>
<protein>
    <recommendedName>
        <fullName evidence="3">Cytochrome c oxidase assembly protein COX20, mitochondrial</fullName>
    </recommendedName>
</protein>
<feature type="region of interest" description="Disordered" evidence="9">
    <location>
        <begin position="105"/>
        <end position="127"/>
    </location>
</feature>
<proteinExistence type="inferred from homology"/>
<accession>A0A9P5Z9I7</accession>
<evidence type="ECO:0000256" key="8">
    <source>
        <dbReference type="ARBA" id="ARBA00023136"/>
    </source>
</evidence>
<dbReference type="AlphaFoldDB" id="A0A9P5Z9I7"/>
<keyword evidence="7" id="KW-0496">Mitochondrion</keyword>
<evidence type="ECO:0000256" key="2">
    <source>
        <dbReference type="ARBA" id="ARBA00009575"/>
    </source>
</evidence>
<organism evidence="10 11">
    <name type="scientific">Pholiota conissans</name>
    <dbReference type="NCBI Taxonomy" id="109636"/>
    <lineage>
        <taxon>Eukaryota</taxon>
        <taxon>Fungi</taxon>
        <taxon>Dikarya</taxon>
        <taxon>Basidiomycota</taxon>
        <taxon>Agaricomycotina</taxon>
        <taxon>Agaricomycetes</taxon>
        <taxon>Agaricomycetidae</taxon>
        <taxon>Agaricales</taxon>
        <taxon>Agaricineae</taxon>
        <taxon>Strophariaceae</taxon>
        <taxon>Pholiota</taxon>
    </lineage>
</organism>
<dbReference type="OrthoDB" id="14603at2759"/>
<evidence type="ECO:0000313" key="10">
    <source>
        <dbReference type="EMBL" id="KAF9483422.1"/>
    </source>
</evidence>
<evidence type="ECO:0000256" key="3">
    <source>
        <dbReference type="ARBA" id="ARBA00017689"/>
    </source>
</evidence>
<evidence type="ECO:0000256" key="5">
    <source>
        <dbReference type="ARBA" id="ARBA00022792"/>
    </source>
</evidence>
<dbReference type="InterPro" id="IPR022533">
    <property type="entry name" value="Cox20"/>
</dbReference>
<keyword evidence="5" id="KW-0999">Mitochondrion inner membrane</keyword>
<dbReference type="EMBL" id="MU155154">
    <property type="protein sequence ID" value="KAF9483422.1"/>
    <property type="molecule type" value="Genomic_DNA"/>
</dbReference>
<name>A0A9P5Z9I7_9AGAR</name>
<evidence type="ECO:0000256" key="7">
    <source>
        <dbReference type="ARBA" id="ARBA00023128"/>
    </source>
</evidence>
<dbReference type="PANTHER" id="PTHR31586">
    <property type="entry name" value="CYTOCHROME C OXIDASE PROTEIN 20"/>
    <property type="match status" value="1"/>
</dbReference>
<dbReference type="GO" id="GO:0033617">
    <property type="term" value="P:mitochondrial respiratory chain complex IV assembly"/>
    <property type="evidence" value="ECO:0007669"/>
    <property type="project" value="InterPro"/>
</dbReference>
<sequence length="127" mass="14010">MADKPEPLPQVQTLPSRLPPPTGNIVVDSFQSARHITEVPCARNAFLTGIAGGLGVGIIRGLSTNALRAGHWAMGTFLFLSASSWHVCQWRFEQERRQLTKMMETMRKRPVKDNSDQPPEASNTTAP</sequence>
<comment type="subcellular location">
    <subcellularLocation>
        <location evidence="1">Mitochondrion inner membrane</location>
    </subcellularLocation>
</comment>
<keyword evidence="6" id="KW-1133">Transmembrane helix</keyword>
<keyword evidence="11" id="KW-1185">Reference proteome</keyword>